<name>A0A0P7ZL51_9CYAN</name>
<dbReference type="InterPro" id="IPR015421">
    <property type="entry name" value="PyrdxlP-dep_Trfase_major"/>
</dbReference>
<dbReference type="Pfam" id="PF01041">
    <property type="entry name" value="DegT_DnrJ_EryC1"/>
    <property type="match status" value="1"/>
</dbReference>
<dbReference type="GO" id="GO:0000271">
    <property type="term" value="P:polysaccharide biosynthetic process"/>
    <property type="evidence" value="ECO:0007669"/>
    <property type="project" value="TreeGrafter"/>
</dbReference>
<dbReference type="PANTHER" id="PTHR30244">
    <property type="entry name" value="TRANSAMINASE"/>
    <property type="match status" value="1"/>
</dbReference>
<sequence>MLISNTKHEITVPLNDLTAQYISIKSEIDSAIERTISSTAFIGGEEVKQFEKEFADYCEVKACTSVGNGTDALYLVLRALGIGEGDEVITVAHTFIATAEAISLAGAHPVFVDICEDTMLIDPDAVEAAITSRTRAIIAVHLYGQPCNMTRLMDIAKRHSLKVIEDAAQAHGAYTQGQRVGSLGDAACFSFYPGKNLGAYGDGGAVVSQNEALIERIRMLANHGRLEKYLHQVEGVNSRLDGLQASILRVKLKYIDKWNNLRQKHAVAYLKSLPDSKVTLPTIQPEARSVWHLFVIRVKNREQFQDYLKKRGVFTGIHYPIPLHRQPAYQHLKISEGSLPITEKVAEEIVSLPMYPELTHEMRNRVINSVNSYYSHS</sequence>
<accession>A0A0P7ZL51</accession>
<evidence type="ECO:0000313" key="7">
    <source>
        <dbReference type="Proteomes" id="UP000050465"/>
    </source>
</evidence>
<evidence type="ECO:0000256" key="1">
    <source>
        <dbReference type="ARBA" id="ARBA00022898"/>
    </source>
</evidence>
<feature type="active site" description="Proton acceptor" evidence="3">
    <location>
        <position position="195"/>
    </location>
</feature>
<dbReference type="CDD" id="cd00616">
    <property type="entry name" value="AHBA_syn"/>
    <property type="match status" value="1"/>
</dbReference>
<dbReference type="PIRSF" id="PIRSF000390">
    <property type="entry name" value="PLP_StrS"/>
    <property type="match status" value="1"/>
</dbReference>
<dbReference type="FunFam" id="3.40.640.10:FF:000089">
    <property type="entry name" value="Aminotransferase, DegT/DnrJ/EryC1/StrS family"/>
    <property type="match status" value="1"/>
</dbReference>
<dbReference type="InterPro" id="IPR015424">
    <property type="entry name" value="PyrdxlP-dep_Trfase"/>
</dbReference>
<evidence type="ECO:0000256" key="3">
    <source>
        <dbReference type="PIRSR" id="PIRSR000390-1"/>
    </source>
</evidence>
<proteinExistence type="inferred from homology"/>
<reference evidence="6 7" key="1">
    <citation type="submission" date="2015-09" db="EMBL/GenBank/DDBJ databases">
        <title>Identification and resolution of microdiversity through metagenomic sequencing of parallel consortia.</title>
        <authorList>
            <person name="Nelson W.C."/>
            <person name="Romine M.F."/>
            <person name="Lindemann S.R."/>
        </authorList>
    </citation>
    <scope>NUCLEOTIDE SEQUENCE [LARGE SCALE GENOMIC DNA]</scope>
    <source>
        <strain evidence="6">Ana</strain>
    </source>
</reference>
<evidence type="ECO:0000256" key="5">
    <source>
        <dbReference type="RuleBase" id="RU004508"/>
    </source>
</evidence>
<evidence type="ECO:0000313" key="6">
    <source>
        <dbReference type="EMBL" id="KPQ33611.1"/>
    </source>
</evidence>
<dbReference type="Gene3D" id="3.40.640.10">
    <property type="entry name" value="Type I PLP-dependent aspartate aminotransferase-like (Major domain)"/>
    <property type="match status" value="1"/>
</dbReference>
<dbReference type="GO" id="GO:0008483">
    <property type="term" value="F:transaminase activity"/>
    <property type="evidence" value="ECO:0007669"/>
    <property type="project" value="TreeGrafter"/>
</dbReference>
<dbReference type="STRING" id="1666911.HLUCCA11_17905"/>
<evidence type="ECO:0000256" key="2">
    <source>
        <dbReference type="ARBA" id="ARBA00037999"/>
    </source>
</evidence>
<dbReference type="PANTHER" id="PTHR30244:SF36">
    <property type="entry name" value="3-OXO-GLUCOSE-6-PHOSPHATE:GLUTAMATE AMINOTRANSFERASE"/>
    <property type="match status" value="1"/>
</dbReference>
<dbReference type="InterPro" id="IPR015422">
    <property type="entry name" value="PyrdxlP-dep_Trfase_small"/>
</dbReference>
<comment type="caution">
    <text evidence="6">The sequence shown here is derived from an EMBL/GenBank/DDBJ whole genome shotgun (WGS) entry which is preliminary data.</text>
</comment>
<protein>
    <submittedName>
        <fullName evidence="6">Putative pyridoxal phosphate-dependent enzyme apparently involved in regulation of cell wall biogen</fullName>
    </submittedName>
</protein>
<dbReference type="Proteomes" id="UP000050465">
    <property type="component" value="Unassembled WGS sequence"/>
</dbReference>
<keyword evidence="1 4" id="KW-0663">Pyridoxal phosphate</keyword>
<dbReference type="SUPFAM" id="SSF53383">
    <property type="entry name" value="PLP-dependent transferases"/>
    <property type="match status" value="1"/>
</dbReference>
<dbReference type="Gene3D" id="3.90.1150.10">
    <property type="entry name" value="Aspartate Aminotransferase, domain 1"/>
    <property type="match status" value="1"/>
</dbReference>
<feature type="modified residue" description="N6-(pyridoxal phosphate)lysine" evidence="4">
    <location>
        <position position="195"/>
    </location>
</feature>
<dbReference type="InterPro" id="IPR000653">
    <property type="entry name" value="DegT/StrS_aminotransferase"/>
</dbReference>
<dbReference type="GO" id="GO:0030170">
    <property type="term" value="F:pyridoxal phosphate binding"/>
    <property type="evidence" value="ECO:0007669"/>
    <property type="project" value="UniProtKB-ARBA"/>
</dbReference>
<comment type="similarity">
    <text evidence="2 5">Belongs to the DegT/DnrJ/EryC1 family.</text>
</comment>
<dbReference type="PATRIC" id="fig|1666911.3.peg.2071"/>
<dbReference type="AlphaFoldDB" id="A0A0P7ZL51"/>
<evidence type="ECO:0000256" key="4">
    <source>
        <dbReference type="PIRSR" id="PIRSR000390-2"/>
    </source>
</evidence>
<organism evidence="6 7">
    <name type="scientific">Phormidesmis priestleyi Ana</name>
    <dbReference type="NCBI Taxonomy" id="1666911"/>
    <lineage>
        <taxon>Bacteria</taxon>
        <taxon>Bacillati</taxon>
        <taxon>Cyanobacteriota</taxon>
        <taxon>Cyanophyceae</taxon>
        <taxon>Leptolyngbyales</taxon>
        <taxon>Leptolyngbyaceae</taxon>
        <taxon>Phormidesmis</taxon>
    </lineage>
</organism>
<gene>
    <name evidence="6" type="ORF">HLUCCA11_17905</name>
</gene>
<dbReference type="EMBL" id="LJZR01000029">
    <property type="protein sequence ID" value="KPQ33611.1"/>
    <property type="molecule type" value="Genomic_DNA"/>
</dbReference>